<dbReference type="InterPro" id="IPR010985">
    <property type="entry name" value="Ribbon_hlx_hlx"/>
</dbReference>
<reference evidence="2" key="1">
    <citation type="submission" date="2017-02" db="EMBL/GenBank/DDBJ databases">
        <authorList>
            <person name="Daims H."/>
        </authorList>
    </citation>
    <scope>NUCLEOTIDE SEQUENCE [LARGE SCALE GENOMIC DNA]</scope>
</reference>
<evidence type="ECO:0008006" key="3">
    <source>
        <dbReference type="Google" id="ProtNLM"/>
    </source>
</evidence>
<protein>
    <recommendedName>
        <fullName evidence="3">Toxin-antitoxin system HicB family antitoxin</fullName>
    </recommendedName>
</protein>
<dbReference type="OrthoDB" id="598413at2"/>
<gene>
    <name evidence="1" type="ORF">CRENPOLYSF1_10050</name>
</gene>
<accession>A0A1R4GYM3</accession>
<evidence type="ECO:0000313" key="1">
    <source>
        <dbReference type="EMBL" id="SJM89052.1"/>
    </source>
</evidence>
<sequence length="75" mass="8524">MNALTLRLPEQKHQRLKALAKSKGMSVNHLLDEVTTLILAEFDLKTQFEIRAQRGQGKAERGQELLTKAKTGFFE</sequence>
<proteinExistence type="predicted"/>
<dbReference type="Proteomes" id="UP000195667">
    <property type="component" value="Unassembled WGS sequence"/>
</dbReference>
<dbReference type="SUPFAM" id="SSF47598">
    <property type="entry name" value="Ribbon-helix-helix"/>
    <property type="match status" value="1"/>
</dbReference>
<dbReference type="AlphaFoldDB" id="A0A1R4GYM3"/>
<dbReference type="EMBL" id="FUKI01000001">
    <property type="protein sequence ID" value="SJM89052.1"/>
    <property type="molecule type" value="Genomic_DNA"/>
</dbReference>
<dbReference type="GO" id="GO:0006355">
    <property type="term" value="P:regulation of DNA-templated transcription"/>
    <property type="evidence" value="ECO:0007669"/>
    <property type="project" value="InterPro"/>
</dbReference>
<organism evidence="1 2">
    <name type="scientific">Crenothrix polyspora</name>
    <dbReference type="NCBI Taxonomy" id="360316"/>
    <lineage>
        <taxon>Bacteria</taxon>
        <taxon>Pseudomonadati</taxon>
        <taxon>Pseudomonadota</taxon>
        <taxon>Gammaproteobacteria</taxon>
        <taxon>Methylococcales</taxon>
        <taxon>Crenotrichaceae</taxon>
        <taxon>Crenothrix</taxon>
    </lineage>
</organism>
<evidence type="ECO:0000313" key="2">
    <source>
        <dbReference type="Proteomes" id="UP000195667"/>
    </source>
</evidence>
<keyword evidence="2" id="KW-1185">Reference proteome</keyword>
<name>A0A1R4GYM3_9GAMM</name>
<dbReference type="RefSeq" id="WP_087141966.1">
    <property type="nucleotide sequence ID" value="NZ_FUKI01000001.1"/>
</dbReference>